<accession>A0A5D3APY7</accession>
<protein>
    <submittedName>
        <fullName evidence="2">Uncharacterized protein</fullName>
    </submittedName>
</protein>
<proteinExistence type="predicted"/>
<keyword evidence="3" id="KW-1185">Reference proteome</keyword>
<name>A0A5D3APY7_9TREE</name>
<sequence>MPYEQVSPLGFSRAAIERRRHQVATPQLHALFNSTAAIDDDDGVSRPARRMTPGIKTPKTGKWKRMIQGEMEDGEDDEPGKQKELPNRESNPG</sequence>
<comment type="caution">
    <text evidence="2">The sequence shown here is derived from an EMBL/GenBank/DDBJ whole genome shotgun (WGS) entry which is preliminary data.</text>
</comment>
<evidence type="ECO:0000313" key="3">
    <source>
        <dbReference type="Proteomes" id="UP000322245"/>
    </source>
</evidence>
<feature type="region of interest" description="Disordered" evidence="1">
    <location>
        <begin position="39"/>
        <end position="93"/>
    </location>
</feature>
<gene>
    <name evidence="2" type="ORF">B9479_007268</name>
</gene>
<dbReference type="Proteomes" id="UP000322245">
    <property type="component" value="Unassembled WGS sequence"/>
</dbReference>
<dbReference type="AlphaFoldDB" id="A0A5D3APY7"/>
<dbReference type="EMBL" id="NIDF01000154">
    <property type="protein sequence ID" value="TYJ52143.1"/>
    <property type="molecule type" value="Genomic_DNA"/>
</dbReference>
<evidence type="ECO:0000256" key="1">
    <source>
        <dbReference type="SAM" id="MobiDB-lite"/>
    </source>
</evidence>
<organism evidence="2 3">
    <name type="scientific">Cryptococcus floricola</name>
    <dbReference type="NCBI Taxonomy" id="2591691"/>
    <lineage>
        <taxon>Eukaryota</taxon>
        <taxon>Fungi</taxon>
        <taxon>Dikarya</taxon>
        <taxon>Basidiomycota</taxon>
        <taxon>Agaricomycotina</taxon>
        <taxon>Tremellomycetes</taxon>
        <taxon>Tremellales</taxon>
        <taxon>Cryptococcaceae</taxon>
        <taxon>Cryptococcus</taxon>
    </lineage>
</organism>
<evidence type="ECO:0000313" key="2">
    <source>
        <dbReference type="EMBL" id="TYJ52143.1"/>
    </source>
</evidence>
<reference evidence="2 3" key="1">
    <citation type="submission" date="2017-05" db="EMBL/GenBank/DDBJ databases">
        <title>The Genome Sequence of Tsuchiyaea wingfieldii DSM 27421.</title>
        <authorList>
            <person name="Cuomo C."/>
            <person name="Passer A."/>
            <person name="Billmyre B."/>
            <person name="Heitman J."/>
        </authorList>
    </citation>
    <scope>NUCLEOTIDE SEQUENCE [LARGE SCALE GENOMIC DNA]</scope>
    <source>
        <strain evidence="2 3">DSM 27421</strain>
    </source>
</reference>